<feature type="site" description="Transition state stabilizer" evidence="2">
    <location>
        <position position="168"/>
    </location>
</feature>
<dbReference type="SUPFAM" id="SSF53254">
    <property type="entry name" value="Phosphoglycerate mutase-like"/>
    <property type="match status" value="1"/>
</dbReference>
<evidence type="ECO:0000313" key="3">
    <source>
        <dbReference type="EMBL" id="SEP09445.1"/>
    </source>
</evidence>
<organism evidence="3 4">
    <name type="scientific">Nitrosomonas oligotropha</name>
    <dbReference type="NCBI Taxonomy" id="42354"/>
    <lineage>
        <taxon>Bacteria</taxon>
        <taxon>Pseudomonadati</taxon>
        <taxon>Pseudomonadota</taxon>
        <taxon>Betaproteobacteria</taxon>
        <taxon>Nitrosomonadales</taxon>
        <taxon>Nitrosomonadaceae</taxon>
        <taxon>Nitrosomonas</taxon>
    </lineage>
</organism>
<accession>A0A1H8V1Z9</accession>
<dbReference type="GO" id="GO:0005737">
    <property type="term" value="C:cytoplasm"/>
    <property type="evidence" value="ECO:0007669"/>
    <property type="project" value="TreeGrafter"/>
</dbReference>
<dbReference type="EC" id="3.1.3.73" evidence="1"/>
<dbReference type="PANTHER" id="PTHR48100:SF1">
    <property type="entry name" value="HISTIDINE PHOSPHATASE FAMILY PROTEIN-RELATED"/>
    <property type="match status" value="1"/>
</dbReference>
<evidence type="ECO:0000256" key="1">
    <source>
        <dbReference type="NCBIfam" id="TIGR03162"/>
    </source>
</evidence>
<dbReference type="GO" id="GO:0043755">
    <property type="term" value="F:alpha-ribazole phosphatase activity"/>
    <property type="evidence" value="ECO:0007669"/>
    <property type="project" value="UniProtKB-UniRule"/>
</dbReference>
<evidence type="ECO:0000313" key="4">
    <source>
        <dbReference type="Proteomes" id="UP000198814"/>
    </source>
</evidence>
<dbReference type="NCBIfam" id="TIGR03162">
    <property type="entry name" value="ribazole_cobC"/>
    <property type="match status" value="1"/>
</dbReference>
<evidence type="ECO:0000256" key="2">
    <source>
        <dbReference type="PIRSR" id="PIRSR613078-3"/>
    </source>
</evidence>
<keyword evidence="4" id="KW-1185">Reference proteome</keyword>
<name>A0A1H8V1Z9_9PROT</name>
<proteinExistence type="predicted"/>
<dbReference type="CDD" id="cd07067">
    <property type="entry name" value="HP_PGM_like"/>
    <property type="match status" value="1"/>
</dbReference>
<dbReference type="GO" id="GO:0009236">
    <property type="term" value="P:cobalamin biosynthetic process"/>
    <property type="evidence" value="ECO:0007669"/>
    <property type="project" value="UniProtKB-UniRule"/>
</dbReference>
<dbReference type="InterPro" id="IPR013078">
    <property type="entry name" value="His_Pase_superF_clade-1"/>
</dbReference>
<reference evidence="4" key="1">
    <citation type="submission" date="2016-10" db="EMBL/GenBank/DDBJ databases">
        <authorList>
            <person name="Varghese N."/>
            <person name="Submissions S."/>
        </authorList>
    </citation>
    <scope>NUCLEOTIDE SEQUENCE [LARGE SCALE GENOMIC DNA]</scope>
    <source>
        <strain evidence="4">Nm76</strain>
    </source>
</reference>
<dbReference type="EMBL" id="FODO01000044">
    <property type="protein sequence ID" value="SEP09445.1"/>
    <property type="molecule type" value="Genomic_DNA"/>
</dbReference>
<sequence length="218" mass="25404">MKWRLFPKRRFRNKASFLSILTTSIDLLRHGVTENSQRYCGSTNYPLTALGWTQMWHAVNSQSTQWQHIVTSPLARCADFAHAIEEHYSIPVTQDDRIREIHFGDWEDRSSAELMHTDVCALSRFWQNPFDYPPPNGEHLLDFEARVLSAWEDIQQKFHGKKVLLITHGGVIRMIVCHILQHPLKRVLDIDVRHASIRHVEIDHTKACHVRLDPNSSL</sequence>
<dbReference type="InterPro" id="IPR050275">
    <property type="entry name" value="PGM_Phosphatase"/>
</dbReference>
<dbReference type="STRING" id="42354.SAMN05216333_1445"/>
<dbReference type="InterPro" id="IPR029033">
    <property type="entry name" value="His_PPase_superfam"/>
</dbReference>
<dbReference type="Pfam" id="PF00300">
    <property type="entry name" value="His_Phos_1"/>
    <property type="match status" value="1"/>
</dbReference>
<dbReference type="Proteomes" id="UP000198814">
    <property type="component" value="Unassembled WGS sequence"/>
</dbReference>
<dbReference type="PIRSF" id="PIRSF000709">
    <property type="entry name" value="6PFK_2-Ptase"/>
    <property type="match status" value="1"/>
</dbReference>
<dbReference type="AlphaFoldDB" id="A0A1H8V1Z9"/>
<dbReference type="PANTHER" id="PTHR48100">
    <property type="entry name" value="BROAD-SPECIFICITY PHOSPHATASE YOR283W-RELATED"/>
    <property type="match status" value="1"/>
</dbReference>
<dbReference type="SMART" id="SM00855">
    <property type="entry name" value="PGAM"/>
    <property type="match status" value="1"/>
</dbReference>
<dbReference type="Gene3D" id="3.40.50.1240">
    <property type="entry name" value="Phosphoglycerate mutase-like"/>
    <property type="match status" value="1"/>
</dbReference>
<gene>
    <name evidence="3" type="ORF">SAMN05216333_1445</name>
</gene>
<dbReference type="InterPro" id="IPR017578">
    <property type="entry name" value="Ribazole_CobC"/>
</dbReference>
<protein>
    <recommendedName>
        <fullName evidence="1">Alpha-ribazole phosphatase</fullName>
        <ecNumber evidence="1">3.1.3.73</ecNumber>
    </recommendedName>
</protein>